<gene>
    <name evidence="3" type="ORF">C484_02020</name>
</gene>
<proteinExistence type="predicted"/>
<keyword evidence="2" id="KW-0472">Membrane</keyword>
<evidence type="ECO:0000313" key="4">
    <source>
        <dbReference type="Proteomes" id="UP000011648"/>
    </source>
</evidence>
<feature type="transmembrane region" description="Helical" evidence="2">
    <location>
        <begin position="21"/>
        <end position="41"/>
    </location>
</feature>
<evidence type="ECO:0000256" key="2">
    <source>
        <dbReference type="SAM" id="Phobius"/>
    </source>
</evidence>
<keyword evidence="2" id="KW-1133">Transmembrane helix</keyword>
<feature type="compositionally biased region" description="Low complexity" evidence="1">
    <location>
        <begin position="637"/>
        <end position="656"/>
    </location>
</feature>
<comment type="caution">
    <text evidence="3">The sequence shown here is derived from an EMBL/GenBank/DDBJ whole genome shotgun (WGS) entry which is preliminary data.</text>
</comment>
<feature type="region of interest" description="Disordered" evidence="1">
    <location>
        <begin position="1071"/>
        <end position="1090"/>
    </location>
</feature>
<keyword evidence="2" id="KW-0812">Transmembrane</keyword>
<accession>M0ACG2</accession>
<keyword evidence="4" id="KW-1185">Reference proteome</keyword>
<dbReference type="AlphaFoldDB" id="M0ACG2"/>
<feature type="region of interest" description="Disordered" evidence="1">
    <location>
        <begin position="492"/>
        <end position="514"/>
    </location>
</feature>
<feature type="region of interest" description="Disordered" evidence="1">
    <location>
        <begin position="635"/>
        <end position="671"/>
    </location>
</feature>
<feature type="region of interest" description="Disordered" evidence="1">
    <location>
        <begin position="127"/>
        <end position="151"/>
    </location>
</feature>
<name>M0ACG2_9EURY</name>
<feature type="region of interest" description="Disordered" evidence="1">
    <location>
        <begin position="323"/>
        <end position="342"/>
    </location>
</feature>
<dbReference type="OrthoDB" id="124691at2157"/>
<dbReference type="RefSeq" id="WP_006824309.1">
    <property type="nucleotide sequence ID" value="NZ_AOIL01000009.1"/>
</dbReference>
<reference evidence="3 4" key="1">
    <citation type="journal article" date="2014" name="PLoS Genet.">
        <title>Phylogenetically driven sequencing of extremely halophilic archaea reveals strategies for static and dynamic osmo-response.</title>
        <authorList>
            <person name="Becker E.A."/>
            <person name="Seitzer P.M."/>
            <person name="Tritt A."/>
            <person name="Larsen D."/>
            <person name="Krusor M."/>
            <person name="Yao A.I."/>
            <person name="Wu D."/>
            <person name="Madern D."/>
            <person name="Eisen J.A."/>
            <person name="Darling A.E."/>
            <person name="Facciotti M.T."/>
        </authorList>
    </citation>
    <scope>NUCLEOTIDE SEQUENCE [LARGE SCALE GENOMIC DNA]</scope>
    <source>
        <strain evidence="3 4">DSM 12281</strain>
    </source>
</reference>
<dbReference type="InterPro" id="IPR055710">
    <property type="entry name" value="DUF7286"/>
</dbReference>
<sequence>MTSRSRNRRTVSIADDDRARIPFAMIAVLLLVSSIAIVATLEQRSDPVIEQDVEVVMDRSETAAQSELRSAAIDASHNVVSAPLINASNADTDITAIGPNNDQPVNLENYLKLRIYLEAHDRLPAAGQRVGSETASTVSIPPVTADGEDGVSPDEAINAVDLTIGDDSATALEAGLLEVTLHDVEVDAETGGRNLPAETRDLSVTVGSPVMQLNERTSTYESRLNEGFLDAGIDTELESLGQHMAARLYPFAYFKSGWDRMHKTASPESHDFGRVLEPGHTEVLTNHAIFAIQEDVFGTRDPYAQRTLRPGYVCMAYQMGESMSGDGDDSGESGDSSIIDTDEFGMGEVTNETRDNESIDIETQLCDGGAVQQWLFGDQATGELPDMPPLSELIQEGLGEMDVMNEAEEIPIADLSEASYRYYQYQVLHDKTMDVTEFFEDRTDAVVDQVPDEYRDDVEETVDQAGTPDIENDGRSIQRLMEELYEIDIDTSDGNARLSGRTPSAGPPPTTNHSLETFSVDISEVRDSDATHEAFPHPDGTSASSDRTIHELDVDAELELDAIEMWIHDDPANASEYGERRSVTRTETANVSARLGLSIEGQYDFREEGLYDDTFVIQEEPALESDYLHLQLPARDSNTSSTQSQSQSQSQSRSQSENGTGTAGGASALQSTGSLSNETMFNAALIDSVLDVTDGVSYYGSVERDLEQNVDALQSRTTDFGSDSGTTKTGAIESAFEEAVIDDEFDETYELDELVAVTEQYGLETDLSDELNRTHTEFSTWIEDEENAYTVDRTELLDTDANPVSGAIDHVKAVEDEFVYRNLSASGPNDSFETPEEFLTAQVRKAYFDRLYSYLDVVAAQYEGRVGDIEDEVDEMGEPAVGVGDDLLGFVQDVLNADVEYNPESIEGSPVLDDAQYEVAGSPTYLTHENISGTQDPAVRPANATITDVDAETEHAPLTIQSMNRNRWPGLPVIPTPPSMWLLQANTWNTTIRGEYARFEVGATISDPGETGRLTYVREHRPITVELHDGTELELGTNEPIEFESTTEVIVVMPGGVVSSGGIPAVADTDPEHDGQTVCSPTWDQTGPGFDPAEAETTIERECAYPSATGG</sequence>
<evidence type="ECO:0000313" key="3">
    <source>
        <dbReference type="EMBL" id="ELY96450.1"/>
    </source>
</evidence>
<dbReference type="STRING" id="1230458.C484_02020"/>
<dbReference type="PATRIC" id="fig|1230458.4.peg.396"/>
<evidence type="ECO:0000256" key="1">
    <source>
        <dbReference type="SAM" id="MobiDB-lite"/>
    </source>
</evidence>
<dbReference type="Pfam" id="PF23957">
    <property type="entry name" value="DUF7286"/>
    <property type="match status" value="3"/>
</dbReference>
<dbReference type="Proteomes" id="UP000011648">
    <property type="component" value="Unassembled WGS sequence"/>
</dbReference>
<organism evidence="3 4">
    <name type="scientific">Natrialba taiwanensis DSM 12281</name>
    <dbReference type="NCBI Taxonomy" id="1230458"/>
    <lineage>
        <taxon>Archaea</taxon>
        <taxon>Methanobacteriati</taxon>
        <taxon>Methanobacteriota</taxon>
        <taxon>Stenosarchaea group</taxon>
        <taxon>Halobacteria</taxon>
        <taxon>Halobacteriales</taxon>
        <taxon>Natrialbaceae</taxon>
        <taxon>Natrialba</taxon>
    </lineage>
</organism>
<protein>
    <submittedName>
        <fullName evidence="3">Uncharacterized protein</fullName>
    </submittedName>
</protein>
<dbReference type="EMBL" id="AOIL01000009">
    <property type="protein sequence ID" value="ELY96450.1"/>
    <property type="molecule type" value="Genomic_DNA"/>
</dbReference>